<dbReference type="GO" id="GO:0000155">
    <property type="term" value="F:phosphorelay sensor kinase activity"/>
    <property type="evidence" value="ECO:0007669"/>
    <property type="project" value="TreeGrafter"/>
</dbReference>
<dbReference type="Gene3D" id="3.40.50.2300">
    <property type="match status" value="1"/>
</dbReference>
<dbReference type="Proteomes" id="UP000183040">
    <property type="component" value="Unassembled WGS sequence"/>
</dbReference>
<dbReference type="PANTHER" id="PTHR43547:SF2">
    <property type="entry name" value="HYBRID SIGNAL TRANSDUCTION HISTIDINE KINASE C"/>
    <property type="match status" value="1"/>
</dbReference>
<evidence type="ECO:0000259" key="7">
    <source>
        <dbReference type="PROSITE" id="PS50110"/>
    </source>
</evidence>
<dbReference type="Pfam" id="PF12833">
    <property type="entry name" value="HTH_18"/>
    <property type="match status" value="1"/>
</dbReference>
<organism evidence="8 9">
    <name type="scientific">Bacteroides xylanisolvens</name>
    <dbReference type="NCBI Taxonomy" id="371601"/>
    <lineage>
        <taxon>Bacteria</taxon>
        <taxon>Pseudomonadati</taxon>
        <taxon>Bacteroidota</taxon>
        <taxon>Bacteroidia</taxon>
        <taxon>Bacteroidales</taxon>
        <taxon>Bacteroidaceae</taxon>
        <taxon>Bacteroides</taxon>
    </lineage>
</organism>
<dbReference type="FunFam" id="1.10.10.60:FF:000284">
    <property type="entry name" value="Two-component system sensor histidine kinase/response regulator"/>
    <property type="match status" value="1"/>
</dbReference>
<dbReference type="InterPro" id="IPR018062">
    <property type="entry name" value="HTH_AraC-typ_CS"/>
</dbReference>
<feature type="domain" description="HTH araC/xylS-type" evidence="6">
    <location>
        <begin position="215"/>
        <end position="314"/>
    </location>
</feature>
<feature type="modified residue" description="4-aspartylphosphate" evidence="5">
    <location>
        <position position="116"/>
    </location>
</feature>
<keyword evidence="4" id="KW-0804">Transcription</keyword>
<evidence type="ECO:0000259" key="6">
    <source>
        <dbReference type="PROSITE" id="PS01124"/>
    </source>
</evidence>
<evidence type="ECO:0000256" key="4">
    <source>
        <dbReference type="ARBA" id="ARBA00023163"/>
    </source>
</evidence>
<sequence>MNGKIEVSDREGGENGVSISVYFPKQAAITALPQVAKRVEDTIIPENSIEENELESTLPGEPLKKQYAIMVVDDNPEILDFLSKILSEEYFVISASSGEEALQILEKNNIDLIISDVMMEEMDGFELCGKIKSNINISHVPVILLTAKTDTESKIKGLEAGADAYIEKPFSPFHLKAQLLNLLKKRESQQKTYASTPLSDLHSAVHNKLDEEFMNKCTEIIQNNIEDSEFSVNTLAQELGMSRTSVFTKIKGIIGMTPNDFIKVTRLKKACKMMVEGEYRVTEIGFLVGFSSSSYFAKCFQKQFGMLPTEFLKKIKEDPSSATK</sequence>
<dbReference type="RefSeq" id="WP_256331164.1">
    <property type="nucleotide sequence ID" value="NZ_FNRP01000001.1"/>
</dbReference>
<keyword evidence="2" id="KW-0805">Transcription regulation</keyword>
<name>A0A1H3XIA3_9BACE</name>
<dbReference type="InterPro" id="IPR018060">
    <property type="entry name" value="HTH_AraC"/>
</dbReference>
<keyword evidence="3" id="KW-0238">DNA-binding</keyword>
<keyword evidence="1 5" id="KW-0597">Phosphoprotein</keyword>
<dbReference type="GO" id="GO:0043565">
    <property type="term" value="F:sequence-specific DNA binding"/>
    <property type="evidence" value="ECO:0007669"/>
    <property type="project" value="InterPro"/>
</dbReference>
<dbReference type="InterPro" id="IPR011006">
    <property type="entry name" value="CheY-like_superfamily"/>
</dbReference>
<dbReference type="Pfam" id="PF00072">
    <property type="entry name" value="Response_reg"/>
    <property type="match status" value="1"/>
</dbReference>
<dbReference type="SMART" id="SM00448">
    <property type="entry name" value="REC"/>
    <property type="match status" value="1"/>
</dbReference>
<dbReference type="GO" id="GO:0003700">
    <property type="term" value="F:DNA-binding transcription factor activity"/>
    <property type="evidence" value="ECO:0007669"/>
    <property type="project" value="InterPro"/>
</dbReference>
<accession>A0A1H3XIA3</accession>
<proteinExistence type="predicted"/>
<feature type="domain" description="Response regulatory" evidence="7">
    <location>
        <begin position="68"/>
        <end position="183"/>
    </location>
</feature>
<evidence type="ECO:0000256" key="3">
    <source>
        <dbReference type="ARBA" id="ARBA00023125"/>
    </source>
</evidence>
<evidence type="ECO:0000256" key="1">
    <source>
        <dbReference type="ARBA" id="ARBA00022553"/>
    </source>
</evidence>
<dbReference type="InterPro" id="IPR020449">
    <property type="entry name" value="Tscrpt_reg_AraC-type_HTH"/>
</dbReference>
<dbReference type="SUPFAM" id="SSF46689">
    <property type="entry name" value="Homeodomain-like"/>
    <property type="match status" value="1"/>
</dbReference>
<dbReference type="PRINTS" id="PR00032">
    <property type="entry name" value="HTHARAC"/>
</dbReference>
<dbReference type="PROSITE" id="PS50110">
    <property type="entry name" value="RESPONSE_REGULATORY"/>
    <property type="match status" value="1"/>
</dbReference>
<gene>
    <name evidence="8" type="ORF">SAMN04487924_101273</name>
</gene>
<dbReference type="SMART" id="SM00342">
    <property type="entry name" value="HTH_ARAC"/>
    <property type="match status" value="1"/>
</dbReference>
<evidence type="ECO:0000313" key="9">
    <source>
        <dbReference type="Proteomes" id="UP000183040"/>
    </source>
</evidence>
<dbReference type="PROSITE" id="PS00041">
    <property type="entry name" value="HTH_ARAC_FAMILY_1"/>
    <property type="match status" value="1"/>
</dbReference>
<evidence type="ECO:0000256" key="2">
    <source>
        <dbReference type="ARBA" id="ARBA00023015"/>
    </source>
</evidence>
<reference evidence="8 9" key="1">
    <citation type="submission" date="2016-10" db="EMBL/GenBank/DDBJ databases">
        <authorList>
            <person name="de Groot N.N."/>
        </authorList>
    </citation>
    <scope>NUCLEOTIDE SEQUENCE [LARGE SCALE GENOMIC DNA]</scope>
    <source>
        <strain evidence="8 9">NLAE-zl-G339</strain>
    </source>
</reference>
<dbReference type="InterPro" id="IPR009057">
    <property type="entry name" value="Homeodomain-like_sf"/>
</dbReference>
<dbReference type="InterPro" id="IPR001789">
    <property type="entry name" value="Sig_transdc_resp-reg_receiver"/>
</dbReference>
<evidence type="ECO:0000256" key="5">
    <source>
        <dbReference type="PROSITE-ProRule" id="PRU00169"/>
    </source>
</evidence>
<dbReference type="PROSITE" id="PS01124">
    <property type="entry name" value="HTH_ARAC_FAMILY_2"/>
    <property type="match status" value="1"/>
</dbReference>
<dbReference type="FunFam" id="3.40.50.2300:FF:000138">
    <property type="entry name" value="Two-component system sensor histidine kinase/response regulator"/>
    <property type="match status" value="1"/>
</dbReference>
<dbReference type="EMBL" id="FNRP01000001">
    <property type="protein sequence ID" value="SDZ99043.1"/>
    <property type="molecule type" value="Genomic_DNA"/>
</dbReference>
<dbReference type="SUPFAM" id="SSF52172">
    <property type="entry name" value="CheY-like"/>
    <property type="match status" value="1"/>
</dbReference>
<evidence type="ECO:0000313" key="8">
    <source>
        <dbReference type="EMBL" id="SDZ99043.1"/>
    </source>
</evidence>
<dbReference type="PANTHER" id="PTHR43547">
    <property type="entry name" value="TWO-COMPONENT HISTIDINE KINASE"/>
    <property type="match status" value="1"/>
</dbReference>
<dbReference type="Gene3D" id="1.10.10.60">
    <property type="entry name" value="Homeodomain-like"/>
    <property type="match status" value="1"/>
</dbReference>
<protein>
    <submittedName>
        <fullName evidence="8">Helix-turn-helix domain-containing protein</fullName>
    </submittedName>
</protein>
<dbReference type="AlphaFoldDB" id="A0A1H3XIA3"/>